<evidence type="ECO:0000313" key="4">
    <source>
        <dbReference type="Proteomes" id="UP000296201"/>
    </source>
</evidence>
<gene>
    <name evidence="3" type="ORF">GHNINEIG_00780</name>
</gene>
<name>A0A4V1C8Q7_9GAMM</name>
<dbReference type="OrthoDB" id="5465337at2"/>
<dbReference type="InterPro" id="IPR044946">
    <property type="entry name" value="Restrct_endonuc_typeI_TRD_sf"/>
</dbReference>
<protein>
    <submittedName>
        <fullName evidence="3">Restriction endonuclease subunit S</fullName>
    </submittedName>
</protein>
<accession>A0A4V1C8Q7</accession>
<keyword evidence="1" id="KW-0680">Restriction system</keyword>
<dbReference type="EMBL" id="CP032096">
    <property type="protein sequence ID" value="QBZ82744.1"/>
    <property type="molecule type" value="Genomic_DNA"/>
</dbReference>
<keyword evidence="3" id="KW-0540">Nuclease</keyword>
<keyword evidence="3" id="KW-0255">Endonuclease</keyword>
<dbReference type="GO" id="GO:0004519">
    <property type="term" value="F:endonuclease activity"/>
    <property type="evidence" value="ECO:0007669"/>
    <property type="project" value="UniProtKB-KW"/>
</dbReference>
<keyword evidence="3" id="KW-0378">Hydrolase</keyword>
<dbReference type="SUPFAM" id="SSF116734">
    <property type="entry name" value="DNA methylase specificity domain"/>
    <property type="match status" value="1"/>
</dbReference>
<dbReference type="GO" id="GO:0009307">
    <property type="term" value="P:DNA restriction-modification system"/>
    <property type="evidence" value="ECO:0007669"/>
    <property type="project" value="UniProtKB-KW"/>
</dbReference>
<proteinExistence type="predicted"/>
<dbReference type="Gene3D" id="3.90.220.20">
    <property type="entry name" value="DNA methylase specificity domains"/>
    <property type="match status" value="1"/>
</dbReference>
<evidence type="ECO:0000313" key="3">
    <source>
        <dbReference type="EMBL" id="QBZ82744.1"/>
    </source>
</evidence>
<dbReference type="RefSeq" id="WP_135795421.1">
    <property type="nucleotide sequence ID" value="NZ_CP032096.1"/>
</dbReference>
<reference evidence="3 4" key="1">
    <citation type="submission" date="2018-08" db="EMBL/GenBank/DDBJ databases">
        <title>Horizontal acquisition of hydrogen conversion ability and other habitat adaptations in Hydrogenovibrio crunogenus strains.</title>
        <authorList>
            <person name="Gonnella G."/>
            <person name="Adam N."/>
            <person name="Perner M."/>
        </authorList>
    </citation>
    <scope>NUCLEOTIDE SEQUENCE [LARGE SCALE GENOMIC DNA]</scope>
    <source>
        <strain evidence="3 4">SP-41</strain>
    </source>
</reference>
<dbReference type="Proteomes" id="UP000296201">
    <property type="component" value="Chromosome"/>
</dbReference>
<keyword evidence="2" id="KW-0238">DNA-binding</keyword>
<keyword evidence="4" id="KW-1185">Reference proteome</keyword>
<dbReference type="GO" id="GO:0003677">
    <property type="term" value="F:DNA binding"/>
    <property type="evidence" value="ECO:0007669"/>
    <property type="project" value="UniProtKB-KW"/>
</dbReference>
<organism evidence="3 4">
    <name type="scientific">Hydrogenovibrio crunogenus</name>
    <dbReference type="NCBI Taxonomy" id="39765"/>
    <lineage>
        <taxon>Bacteria</taxon>
        <taxon>Pseudomonadati</taxon>
        <taxon>Pseudomonadota</taxon>
        <taxon>Gammaproteobacteria</taxon>
        <taxon>Thiotrichales</taxon>
        <taxon>Piscirickettsiaceae</taxon>
        <taxon>Hydrogenovibrio</taxon>
    </lineage>
</organism>
<dbReference type="AlphaFoldDB" id="A0A4V1C8Q7"/>
<evidence type="ECO:0000256" key="2">
    <source>
        <dbReference type="ARBA" id="ARBA00023125"/>
    </source>
</evidence>
<evidence type="ECO:0000256" key="1">
    <source>
        <dbReference type="ARBA" id="ARBA00022747"/>
    </source>
</evidence>
<sequence length="200" mass="22607">MKLKDCVTAFTGINTSKISKDSFTDGVEMGLITGQSINEYGEFESELAQTTWIVPGSAEKFLLLDNDIVIQIRGNVFKAGLFKQSEADTKQSYIASSNFVIMRVNTDFLQPEILVSYFNSSFFKENVIAATRSNTMLITLKKLLEHPIAIPCQSDQKALVSMFYRYADLQKKTLELFNQQKVVAETKLFDVLQRSNKDTK</sequence>